<evidence type="ECO:0000313" key="10">
    <source>
        <dbReference type="Proteomes" id="UP001165063"/>
    </source>
</evidence>
<dbReference type="GO" id="GO:0046872">
    <property type="term" value="F:metal ion binding"/>
    <property type="evidence" value="ECO:0007669"/>
    <property type="project" value="UniProtKB-KW"/>
</dbReference>
<evidence type="ECO:0000256" key="1">
    <source>
        <dbReference type="ARBA" id="ARBA00006336"/>
    </source>
</evidence>
<evidence type="ECO:0000256" key="5">
    <source>
        <dbReference type="ARBA" id="ARBA00037900"/>
    </source>
</evidence>
<dbReference type="EC" id="3.5.1.19" evidence="6"/>
<protein>
    <recommendedName>
        <fullName evidence="6">nicotinamidase</fullName>
        <ecNumber evidence="6">3.5.1.19</ecNumber>
    </recommendedName>
    <alternativeName>
        <fullName evidence="7">Nicotinamide deamidase</fullName>
    </alternativeName>
</protein>
<dbReference type="InterPro" id="IPR036380">
    <property type="entry name" value="Isochorismatase-like_sf"/>
</dbReference>
<dbReference type="EMBL" id="BSXU01000398">
    <property type="protein sequence ID" value="GMG20553.1"/>
    <property type="molecule type" value="Genomic_DNA"/>
</dbReference>
<comment type="similarity">
    <text evidence="1">Belongs to the isochorismatase family.</text>
</comment>
<dbReference type="InterPro" id="IPR000868">
    <property type="entry name" value="Isochorismatase-like_dom"/>
</dbReference>
<dbReference type="InterPro" id="IPR052347">
    <property type="entry name" value="Isochorismatase_Nicotinamidase"/>
</dbReference>
<dbReference type="PANTHER" id="PTHR11080:SF2">
    <property type="entry name" value="LD05707P"/>
    <property type="match status" value="1"/>
</dbReference>
<dbReference type="PANTHER" id="PTHR11080">
    <property type="entry name" value="PYRAZINAMIDASE/NICOTINAMIDASE"/>
    <property type="match status" value="1"/>
</dbReference>
<accession>A0A9W6YUR8</accession>
<gene>
    <name evidence="9" type="ORF">Amon01_000131800</name>
</gene>
<keyword evidence="4" id="KW-0378">Hydrolase</keyword>
<name>A0A9W6YUR8_AMBMO</name>
<reference evidence="9" key="1">
    <citation type="submission" date="2023-04" db="EMBL/GenBank/DDBJ databases">
        <title>Ambrosiozyma monospora NBRC 1965.</title>
        <authorList>
            <person name="Ichikawa N."/>
            <person name="Sato H."/>
            <person name="Tonouchi N."/>
        </authorList>
    </citation>
    <scope>NUCLEOTIDE SEQUENCE</scope>
    <source>
        <strain evidence="9">NBRC 1965</strain>
    </source>
</reference>
<comment type="caution">
    <text evidence="9">The sequence shown here is derived from an EMBL/GenBank/DDBJ whole genome shotgun (WGS) entry which is preliminary data.</text>
</comment>
<dbReference type="SUPFAM" id="SSF52499">
    <property type="entry name" value="Isochorismatase-like hydrolases"/>
    <property type="match status" value="1"/>
</dbReference>
<dbReference type="GO" id="GO:0019363">
    <property type="term" value="P:pyridine nucleotide biosynthetic process"/>
    <property type="evidence" value="ECO:0007669"/>
    <property type="project" value="UniProtKB-KW"/>
</dbReference>
<evidence type="ECO:0000256" key="4">
    <source>
        <dbReference type="ARBA" id="ARBA00022801"/>
    </source>
</evidence>
<dbReference type="GO" id="GO:0008936">
    <property type="term" value="F:nicotinamidase activity"/>
    <property type="evidence" value="ECO:0007669"/>
    <property type="project" value="UniProtKB-EC"/>
</dbReference>
<evidence type="ECO:0000259" key="8">
    <source>
        <dbReference type="Pfam" id="PF00857"/>
    </source>
</evidence>
<dbReference type="AlphaFoldDB" id="A0A9W6YUR8"/>
<dbReference type="Pfam" id="PF00857">
    <property type="entry name" value="Isochorismatase"/>
    <property type="match status" value="2"/>
</dbReference>
<comment type="pathway">
    <text evidence="5">Cofactor biosynthesis; nicotinate biosynthesis; nicotinate from nicotinamide: step 1/1.</text>
</comment>
<sequence length="234" mass="26406">MTTAYNPALIIVDIQEDFLPPNGSLAVNEGRTIIPKILDLLDLKKFNWKAIIATKDWHPSNHVSFASNNKQEPFTTKTFNHPTKGSEFTKEQVLWPDHCIQSTFGSAFPEEFAIVFNQMLKDQPIPVALVKKGSLQDREYYSCFQDCWGLHHTEAEQFLKDNKITHVFTVGIAYDYCVLNSSIDAADIGFKTVVIKDICKSVSPENLDVTEKIYREHGVAIALSDGEELAKLKI</sequence>
<keyword evidence="3" id="KW-0479">Metal-binding</keyword>
<dbReference type="OrthoDB" id="3341310at2759"/>
<dbReference type="Proteomes" id="UP001165063">
    <property type="component" value="Unassembled WGS sequence"/>
</dbReference>
<evidence type="ECO:0000256" key="3">
    <source>
        <dbReference type="ARBA" id="ARBA00022723"/>
    </source>
</evidence>
<evidence type="ECO:0000313" key="9">
    <source>
        <dbReference type="EMBL" id="GMG20553.1"/>
    </source>
</evidence>
<feature type="domain" description="Isochorismatase-like" evidence="8">
    <location>
        <begin position="8"/>
        <end position="109"/>
    </location>
</feature>
<feature type="domain" description="Isochorismatase-like" evidence="8">
    <location>
        <begin position="141"/>
        <end position="206"/>
    </location>
</feature>
<evidence type="ECO:0000256" key="7">
    <source>
        <dbReference type="ARBA" id="ARBA00043224"/>
    </source>
</evidence>
<dbReference type="Gene3D" id="3.40.50.850">
    <property type="entry name" value="Isochorismatase-like"/>
    <property type="match status" value="1"/>
</dbReference>
<organism evidence="9 10">
    <name type="scientific">Ambrosiozyma monospora</name>
    <name type="common">Yeast</name>
    <name type="synonym">Endomycopsis monosporus</name>
    <dbReference type="NCBI Taxonomy" id="43982"/>
    <lineage>
        <taxon>Eukaryota</taxon>
        <taxon>Fungi</taxon>
        <taxon>Dikarya</taxon>
        <taxon>Ascomycota</taxon>
        <taxon>Saccharomycotina</taxon>
        <taxon>Pichiomycetes</taxon>
        <taxon>Pichiales</taxon>
        <taxon>Pichiaceae</taxon>
        <taxon>Ambrosiozyma</taxon>
    </lineage>
</organism>
<evidence type="ECO:0000256" key="6">
    <source>
        <dbReference type="ARBA" id="ARBA00039017"/>
    </source>
</evidence>
<proteinExistence type="inferred from homology"/>
<keyword evidence="10" id="KW-1185">Reference proteome</keyword>
<evidence type="ECO:0000256" key="2">
    <source>
        <dbReference type="ARBA" id="ARBA00022642"/>
    </source>
</evidence>
<keyword evidence="2" id="KW-0662">Pyridine nucleotide biosynthesis</keyword>